<dbReference type="RefSeq" id="WP_193721576.1">
    <property type="nucleotide sequence ID" value="NZ_JACSPN010000053.1"/>
</dbReference>
<dbReference type="InterPro" id="IPR029044">
    <property type="entry name" value="Nucleotide-diphossugar_trans"/>
</dbReference>
<dbReference type="Gene3D" id="3.90.550.10">
    <property type="entry name" value="Spore Coat Polysaccharide Biosynthesis Protein SpsA, Chain A"/>
    <property type="match status" value="1"/>
</dbReference>
<dbReference type="GO" id="GO:0016758">
    <property type="term" value="F:hexosyltransferase activity"/>
    <property type="evidence" value="ECO:0007669"/>
    <property type="project" value="UniProtKB-ARBA"/>
</dbReference>
<dbReference type="PANTHER" id="PTHR22916">
    <property type="entry name" value="GLYCOSYLTRANSFERASE"/>
    <property type="match status" value="1"/>
</dbReference>
<evidence type="ECO:0000313" key="2">
    <source>
        <dbReference type="EMBL" id="MBE7702395.1"/>
    </source>
</evidence>
<dbReference type="AlphaFoldDB" id="A0A9D5UD67"/>
<dbReference type="SUPFAM" id="SSF53448">
    <property type="entry name" value="Nucleotide-diphospho-sugar transferases"/>
    <property type="match status" value="1"/>
</dbReference>
<dbReference type="CDD" id="cd00761">
    <property type="entry name" value="Glyco_tranf_GTA_type"/>
    <property type="match status" value="1"/>
</dbReference>
<proteinExistence type="predicted"/>
<organism evidence="2 3">
    <name type="scientific">Oerskovia douganii</name>
    <dbReference type="NCBI Taxonomy" id="2762210"/>
    <lineage>
        <taxon>Bacteria</taxon>
        <taxon>Bacillati</taxon>
        <taxon>Actinomycetota</taxon>
        <taxon>Actinomycetes</taxon>
        <taxon>Micrococcales</taxon>
        <taxon>Cellulomonadaceae</taxon>
        <taxon>Oerskovia</taxon>
    </lineage>
</organism>
<dbReference type="PANTHER" id="PTHR22916:SF3">
    <property type="entry name" value="UDP-GLCNAC:BETAGAL BETA-1,3-N-ACETYLGLUCOSAMINYLTRANSFERASE-LIKE PROTEIN 1"/>
    <property type="match status" value="1"/>
</dbReference>
<dbReference type="Pfam" id="PF00535">
    <property type="entry name" value="Glycos_transf_2"/>
    <property type="match status" value="1"/>
</dbReference>
<keyword evidence="3" id="KW-1185">Reference proteome</keyword>
<accession>A0A9D5UD67</accession>
<sequence>MSKLLTIVVPCYNSAAYMRRSIDSLLVGGDEVEVLVVDDGSWDATAQIADEYARAYPGVVRAIHQANGGHGAAINTGLAHARGRYIKIVDSDDWLEAGAYAQVLDLLRSFAPGPGDVDVLISNFVYEKVDKRNKTAVRYTNALPAGRVLGWDQVGRFRKAQYILMHSLIYRTDLLRETGLVLPEHTFYVDNLYAYVPLRAARRLYYLDVDLYRYYIGRADQSVNENVMISRVDQQLRINLAMMEHLSTVRTDPTTPKALERYLLHYLDIVCLVSSMLLIRAGTRASLRTKDQFWAAVRTHDPALYRRLRRTTLHQISNLPGRPGRHISMLAYKTAQRVIGFN</sequence>
<feature type="domain" description="Glycosyltransferase 2-like" evidence="1">
    <location>
        <begin position="6"/>
        <end position="108"/>
    </location>
</feature>
<gene>
    <name evidence="2" type="ORF">H9623_19070</name>
</gene>
<dbReference type="EMBL" id="JACSPN010000053">
    <property type="protein sequence ID" value="MBE7702395.1"/>
    <property type="molecule type" value="Genomic_DNA"/>
</dbReference>
<evidence type="ECO:0000259" key="1">
    <source>
        <dbReference type="Pfam" id="PF00535"/>
    </source>
</evidence>
<comment type="caution">
    <text evidence="2">The sequence shown here is derived from an EMBL/GenBank/DDBJ whole genome shotgun (WGS) entry which is preliminary data.</text>
</comment>
<name>A0A9D5UD67_9CELL</name>
<dbReference type="Proteomes" id="UP000822993">
    <property type="component" value="Unassembled WGS sequence"/>
</dbReference>
<reference evidence="2 3" key="1">
    <citation type="submission" date="2020-08" db="EMBL/GenBank/DDBJ databases">
        <title>A Genomic Blueprint of the Chicken Gut Microbiome.</title>
        <authorList>
            <person name="Gilroy R."/>
            <person name="Ravi A."/>
            <person name="Getino M."/>
            <person name="Pursley I."/>
            <person name="Horton D.L."/>
            <person name="Alikhan N.-F."/>
            <person name="Baker D."/>
            <person name="Gharbi K."/>
            <person name="Hall N."/>
            <person name="Watson M."/>
            <person name="Adriaenssens E.M."/>
            <person name="Foster-Nyarko E."/>
            <person name="Jarju S."/>
            <person name="Secka A."/>
            <person name="Antonio M."/>
            <person name="Oren A."/>
            <person name="Chaudhuri R."/>
            <person name="La Ragione R.M."/>
            <person name="Hildebrand F."/>
            <person name="Pallen M.J."/>
        </authorList>
    </citation>
    <scope>NUCLEOTIDE SEQUENCE [LARGE SCALE GENOMIC DNA]</scope>
    <source>
        <strain evidence="2 3">Sa1BUA8</strain>
    </source>
</reference>
<protein>
    <submittedName>
        <fullName evidence="2">Glycosyltransferase family 2 protein</fullName>
    </submittedName>
</protein>
<evidence type="ECO:0000313" key="3">
    <source>
        <dbReference type="Proteomes" id="UP000822993"/>
    </source>
</evidence>
<dbReference type="InterPro" id="IPR001173">
    <property type="entry name" value="Glyco_trans_2-like"/>
</dbReference>